<dbReference type="EMBL" id="CADEHS020000645">
    <property type="protein sequence ID" value="CAG9956754.1"/>
    <property type="molecule type" value="Genomic_DNA"/>
</dbReference>
<organism evidence="1 2">
    <name type="scientific">Clonostachys rosea f. rosea IK726</name>
    <dbReference type="NCBI Taxonomy" id="1349383"/>
    <lineage>
        <taxon>Eukaryota</taxon>
        <taxon>Fungi</taxon>
        <taxon>Dikarya</taxon>
        <taxon>Ascomycota</taxon>
        <taxon>Pezizomycotina</taxon>
        <taxon>Sordariomycetes</taxon>
        <taxon>Hypocreomycetidae</taxon>
        <taxon>Hypocreales</taxon>
        <taxon>Bionectriaceae</taxon>
        <taxon>Clonostachys</taxon>
    </lineage>
</organism>
<reference evidence="1" key="1">
    <citation type="submission" date="2020-04" db="EMBL/GenBank/DDBJ databases">
        <authorList>
            <person name="Broberg M."/>
        </authorList>
    </citation>
    <scope>NUCLEOTIDE SEQUENCE</scope>
</reference>
<gene>
    <name evidence="1" type="ORF">CRV2_00008666</name>
</gene>
<accession>A0ACA9UUP6</accession>
<evidence type="ECO:0000313" key="1">
    <source>
        <dbReference type="EMBL" id="CAG9956754.1"/>
    </source>
</evidence>
<protein>
    <submittedName>
        <fullName evidence="1">Uncharacterized protein</fullName>
    </submittedName>
</protein>
<reference evidence="1" key="2">
    <citation type="submission" date="2021-10" db="EMBL/GenBank/DDBJ databases">
        <authorList>
            <person name="Piombo E."/>
        </authorList>
    </citation>
    <scope>NUCLEOTIDE SEQUENCE</scope>
</reference>
<keyword evidence="2" id="KW-1185">Reference proteome</keyword>
<name>A0ACA9UUP6_BIOOC</name>
<dbReference type="Proteomes" id="UP000836387">
    <property type="component" value="Unassembled WGS sequence"/>
</dbReference>
<evidence type="ECO:0000313" key="2">
    <source>
        <dbReference type="Proteomes" id="UP000836387"/>
    </source>
</evidence>
<proteinExistence type="predicted"/>
<comment type="caution">
    <text evidence="1">The sequence shown here is derived from an EMBL/GenBank/DDBJ whole genome shotgun (WGS) entry which is preliminary data.</text>
</comment>
<sequence length="541" mass="58718">MGPFVNLDNMVTWTPPAVPGLEHADHAKQHTSISSPELSFPSPPASAPCDQVPHEPICISSDDESTFDADEEASCDGSRDMDGSRSDDTLPSIDTIFASIKKSSSVLSPTRSPNDANQPQLLDPGASRPSQEAVTCPDVLLSRTPTSTQASSDMLGHSSGSPGYTGLVTKGDAVIPGHLPETLEASCSESCEVSNAVAIPPQNGMEQTRDDSQSTLGSCSEGRSDSQSSSDSDSAMQQHREDSLVPFTSLSLDIREKEEAYGDAEDAIDDGVSQLLTGQLRCKGTHKDRFAPEQDPASHCDSDSNVSSSSGSDAAVHDDEDYCPSPYRGEREQASNNSIDDEADRPDPPLPCKRRKLGGSQPSPRPHRRSKRLTNPTQIVNSSGLRTPVRSASSVSSQSSFTAADEERPAARYEEWPLQGATLKRLAVDGKVTFQLEFSWESCVGGHAPGSHSDNKFQTQVAKRSHRTQRSPASHGFTRGEDDLIVKLKEEQQLRWPEIHEKFSDEFPQRRSQGSLQVRYCTKLKSGKRVERKSRQGRATR</sequence>